<organism evidence="1 2">
    <name type="scientific">Streblomastix strix</name>
    <dbReference type="NCBI Taxonomy" id="222440"/>
    <lineage>
        <taxon>Eukaryota</taxon>
        <taxon>Metamonada</taxon>
        <taxon>Preaxostyla</taxon>
        <taxon>Oxymonadida</taxon>
        <taxon>Streblomastigidae</taxon>
        <taxon>Streblomastix</taxon>
    </lineage>
</organism>
<protein>
    <submittedName>
        <fullName evidence="1">Uncharacterized protein</fullName>
    </submittedName>
</protein>
<dbReference type="EMBL" id="SNRW01003492">
    <property type="protein sequence ID" value="KAA6389685.1"/>
    <property type="molecule type" value="Genomic_DNA"/>
</dbReference>
<evidence type="ECO:0000313" key="2">
    <source>
        <dbReference type="Proteomes" id="UP000324800"/>
    </source>
</evidence>
<dbReference type="AlphaFoldDB" id="A0A5J4W4N3"/>
<name>A0A5J4W4N3_9EUKA</name>
<comment type="caution">
    <text evidence="1">The sequence shown here is derived from an EMBL/GenBank/DDBJ whole genome shotgun (WGS) entry which is preliminary data.</text>
</comment>
<accession>A0A5J4W4N3</accession>
<gene>
    <name evidence="1" type="ORF">EZS28_014787</name>
</gene>
<evidence type="ECO:0000313" key="1">
    <source>
        <dbReference type="EMBL" id="KAA6389685.1"/>
    </source>
</evidence>
<dbReference type="Proteomes" id="UP000324800">
    <property type="component" value="Unassembled WGS sequence"/>
</dbReference>
<proteinExistence type="predicted"/>
<sequence>MEILLANGTTSDIGDFSPKERPNALVDYTLQPISKLVDTKDTGIRINKGTRGQPSNIYLGSNVYKPIGVVSTSEYGWVITSQFDGTDIWLRDAPFQIQKDDDYKNINKEIYVDRDCTQLKFNGKVIDTTSAKRVQFHGDDYAVGLRQDSLVLLSSGIVYINAYLRWISYCGLTSIPVIMGYVDEEFIPKFTGLVTMQHLTASSTSINQYLDCGINQLGQIIINSNSIINLPSPLKVQLNGSYFINFTS</sequence>
<reference evidence="1 2" key="1">
    <citation type="submission" date="2019-03" db="EMBL/GenBank/DDBJ databases">
        <title>Single cell metagenomics reveals metabolic interactions within the superorganism composed of flagellate Streblomastix strix and complex community of Bacteroidetes bacteria on its surface.</title>
        <authorList>
            <person name="Treitli S.C."/>
            <person name="Kolisko M."/>
            <person name="Husnik F."/>
            <person name="Keeling P."/>
            <person name="Hampl V."/>
        </authorList>
    </citation>
    <scope>NUCLEOTIDE SEQUENCE [LARGE SCALE GENOMIC DNA]</scope>
    <source>
        <strain evidence="1">ST1C</strain>
    </source>
</reference>